<sequence>MKERVVIFDGVCLLCQGTVQFILKHDHKEKFHFASLESDAVAELLSEEKKIMDSVLLYEHGKVYNQSTAVLKILKELRGLWSLLYIFILVPKPLRNVVYRWVAKNRYHWFGKSETCMIPKPEWKNRFL</sequence>
<dbReference type="InterPro" id="IPR007263">
    <property type="entry name" value="DCC1-like"/>
</dbReference>
<protein>
    <submittedName>
        <fullName evidence="1">Thiol-disulfide oxidoreductase DCC family protein</fullName>
    </submittedName>
</protein>
<evidence type="ECO:0000313" key="1">
    <source>
        <dbReference type="EMBL" id="MEI5908964.1"/>
    </source>
</evidence>
<organism evidence="1 2">
    <name type="scientific">Bacillus spongiae</name>
    <dbReference type="NCBI Taxonomy" id="2683610"/>
    <lineage>
        <taxon>Bacteria</taxon>
        <taxon>Bacillati</taxon>
        <taxon>Bacillota</taxon>
        <taxon>Bacilli</taxon>
        <taxon>Bacillales</taxon>
        <taxon>Bacillaceae</taxon>
        <taxon>Bacillus</taxon>
    </lineage>
</organism>
<keyword evidence="2" id="KW-1185">Reference proteome</keyword>
<accession>A0ABU8HHV0</accession>
<gene>
    <name evidence="1" type="ORF">WAK64_18100</name>
</gene>
<dbReference type="RefSeq" id="WP_336588413.1">
    <property type="nucleotide sequence ID" value="NZ_JBBAXC010000018.1"/>
</dbReference>
<dbReference type="Proteomes" id="UP001312865">
    <property type="component" value="Unassembled WGS sequence"/>
</dbReference>
<dbReference type="PANTHER" id="PTHR33639">
    <property type="entry name" value="THIOL-DISULFIDE OXIDOREDUCTASE DCC"/>
    <property type="match status" value="1"/>
</dbReference>
<dbReference type="EMBL" id="JBBAXC010000018">
    <property type="protein sequence ID" value="MEI5908964.1"/>
    <property type="molecule type" value="Genomic_DNA"/>
</dbReference>
<proteinExistence type="predicted"/>
<dbReference type="Pfam" id="PF04134">
    <property type="entry name" value="DCC1-like"/>
    <property type="match status" value="1"/>
</dbReference>
<name>A0ABU8HHV0_9BACI</name>
<reference evidence="1 2" key="1">
    <citation type="journal article" date="2018" name="J. Microbiol.">
        <title>Bacillus spongiae sp. nov., isolated from sponge of Jeju Island.</title>
        <authorList>
            <person name="Lee G.E."/>
            <person name="Im W.T."/>
            <person name="Park J.S."/>
        </authorList>
    </citation>
    <scope>NUCLEOTIDE SEQUENCE [LARGE SCALE GENOMIC DNA]</scope>
    <source>
        <strain evidence="1 2">135PIL107-10</strain>
    </source>
</reference>
<dbReference type="PANTHER" id="PTHR33639:SF2">
    <property type="entry name" value="DUF393 DOMAIN-CONTAINING PROTEIN"/>
    <property type="match status" value="1"/>
</dbReference>
<comment type="caution">
    <text evidence="1">The sequence shown here is derived from an EMBL/GenBank/DDBJ whole genome shotgun (WGS) entry which is preliminary data.</text>
</comment>
<evidence type="ECO:0000313" key="2">
    <source>
        <dbReference type="Proteomes" id="UP001312865"/>
    </source>
</evidence>
<dbReference type="InterPro" id="IPR052927">
    <property type="entry name" value="DCC_oxidoreductase"/>
</dbReference>